<comment type="caution">
    <text evidence="2">The sequence shown here is derived from an EMBL/GenBank/DDBJ whole genome shotgun (WGS) entry which is preliminary data.</text>
</comment>
<gene>
    <name evidence="2" type="ORF">B7O87_09725</name>
</gene>
<dbReference type="CDD" id="cd05483">
    <property type="entry name" value="retropepsin_like_bacteria"/>
    <property type="match status" value="1"/>
</dbReference>
<evidence type="ECO:0000256" key="1">
    <source>
        <dbReference type="SAM" id="MobiDB-lite"/>
    </source>
</evidence>
<name>A0A1X4G5U5_9CYAN</name>
<dbReference type="AlphaFoldDB" id="A0A1X4G5U5"/>
<evidence type="ECO:0000313" key="3">
    <source>
        <dbReference type="Proteomes" id="UP000192997"/>
    </source>
</evidence>
<dbReference type="Gene3D" id="2.40.70.10">
    <property type="entry name" value="Acid Proteases"/>
    <property type="match status" value="1"/>
</dbReference>
<dbReference type="SUPFAM" id="SSF50630">
    <property type="entry name" value="Acid proteases"/>
    <property type="match status" value="1"/>
</dbReference>
<evidence type="ECO:0000313" key="2">
    <source>
        <dbReference type="EMBL" id="OSO89964.1"/>
    </source>
</evidence>
<dbReference type="RefSeq" id="WP_009342432.1">
    <property type="nucleotide sequence ID" value="NZ_NBYN01000051.1"/>
</dbReference>
<dbReference type="InterPro" id="IPR021109">
    <property type="entry name" value="Peptidase_aspartic_dom_sf"/>
</dbReference>
<feature type="region of interest" description="Disordered" evidence="1">
    <location>
        <begin position="126"/>
        <end position="159"/>
    </location>
</feature>
<sequence>MLDSILPRTSVIVMTSTLATLIVACSGHKQTNQGINRATDVGNLAAVQPPKRLPHSQEVSVLELALDKGVSAVRISQWAQSAEDWQLVESNFNRAIALLKQIRPNSPNFAFARKKIIEYEGQLQLARQQGNPSKGSSLSPDSPVVTRSNPGRKILYSPPIPVRETPTITDFQSPSPDIATKKIPTEKTNDQVYIVPIKRRIGGTPIVEVTFNGKSRFEMIVDTGASGSVITQEMARSLGVVPVGVARANTVSSQGIEFPIAYVDSMEVGGVMAKRVPVAIAGLALTTGLLGHDFFGNYDITIKRNVVEFRPQNTASTSVKIPRAVPTFPKDYQLPEFP</sequence>
<accession>A0A1X4G5U5</accession>
<dbReference type="Pfam" id="PF13975">
    <property type="entry name" value="gag-asp_proteas"/>
    <property type="match status" value="1"/>
</dbReference>
<protein>
    <recommendedName>
        <fullName evidence="4">Aspartyl protease</fullName>
    </recommendedName>
</protein>
<dbReference type="Proteomes" id="UP000192997">
    <property type="component" value="Unassembled WGS sequence"/>
</dbReference>
<organism evidence="2 3">
    <name type="scientific">Cylindrospermopsis raciborskii CENA303</name>
    <dbReference type="NCBI Taxonomy" id="1170769"/>
    <lineage>
        <taxon>Bacteria</taxon>
        <taxon>Bacillati</taxon>
        <taxon>Cyanobacteriota</taxon>
        <taxon>Cyanophyceae</taxon>
        <taxon>Nostocales</taxon>
        <taxon>Aphanizomenonaceae</taxon>
        <taxon>Cylindrospermopsis</taxon>
    </lineage>
</organism>
<dbReference type="InterPro" id="IPR034122">
    <property type="entry name" value="Retropepsin-like_bacterial"/>
</dbReference>
<feature type="compositionally biased region" description="Polar residues" evidence="1">
    <location>
        <begin position="126"/>
        <end position="149"/>
    </location>
</feature>
<proteinExistence type="predicted"/>
<dbReference type="EMBL" id="NBYN01000051">
    <property type="protein sequence ID" value="OSO89964.1"/>
    <property type="molecule type" value="Genomic_DNA"/>
</dbReference>
<reference evidence="3" key="1">
    <citation type="submission" date="2017-04" db="EMBL/GenBank/DDBJ databases">
        <authorList>
            <person name="Abreu V.A."/>
            <person name="Popin R.V."/>
            <person name="Rigonato J."/>
            <person name="Andreote A.P."/>
            <person name="Schaker P.C."/>
            <person name="Hoff-Risseti C."/>
            <person name="Alvarenga D.O."/>
            <person name="Varani A.M."/>
            <person name="Fiore M.F."/>
        </authorList>
    </citation>
    <scope>NUCLEOTIDE SEQUENCE [LARGE SCALE GENOMIC DNA]</scope>
    <source>
        <strain evidence="3">CENA303</strain>
    </source>
</reference>
<evidence type="ECO:0008006" key="4">
    <source>
        <dbReference type="Google" id="ProtNLM"/>
    </source>
</evidence>